<evidence type="ECO:0000313" key="2">
    <source>
        <dbReference type="EMBL" id="QIH43559.1"/>
    </source>
</evidence>
<dbReference type="RefSeq" id="WP_165313144.1">
    <property type="nucleotide sequence ID" value="NZ_CP049332.1"/>
</dbReference>
<dbReference type="InterPro" id="IPR013424">
    <property type="entry name" value="Ice-binding_C"/>
</dbReference>
<name>A0A6G7CN74_9VIBR</name>
<gene>
    <name evidence="2" type="ORF">G5S32_16320</name>
</gene>
<organism evidence="2 3">
    <name type="scientific">Vibrio ziniensis</name>
    <dbReference type="NCBI Taxonomy" id="2711221"/>
    <lineage>
        <taxon>Bacteria</taxon>
        <taxon>Pseudomonadati</taxon>
        <taxon>Pseudomonadota</taxon>
        <taxon>Gammaproteobacteria</taxon>
        <taxon>Vibrionales</taxon>
        <taxon>Vibrionaceae</taxon>
        <taxon>Vibrio</taxon>
    </lineage>
</organism>
<dbReference type="AlphaFoldDB" id="A0A6G7CN74"/>
<proteinExistence type="predicted"/>
<feature type="domain" description="Ice-binding protein C-terminal" evidence="1">
    <location>
        <begin position="225"/>
        <end position="248"/>
    </location>
</feature>
<protein>
    <recommendedName>
        <fullName evidence="1">Ice-binding protein C-terminal domain-containing protein</fullName>
    </recommendedName>
</protein>
<keyword evidence="3" id="KW-1185">Reference proteome</keyword>
<evidence type="ECO:0000313" key="3">
    <source>
        <dbReference type="Proteomes" id="UP000503003"/>
    </source>
</evidence>
<accession>A0A6G7CN74</accession>
<reference evidence="2 3" key="1">
    <citation type="submission" date="2020-02" db="EMBL/GenBank/DDBJ databases">
        <title>A complete genome of a marine bacterium Vibrio sp. ZWAL4003 isolated from the mangrove sediment with the ability to degrade polysaccharides.</title>
        <authorList>
            <person name="Wu J."/>
            <person name="Qu W."/>
            <person name="Zeng R."/>
        </authorList>
    </citation>
    <scope>NUCLEOTIDE SEQUENCE [LARGE SCALE GENOMIC DNA]</scope>
    <source>
        <strain evidence="2 3">ZWAL4003</strain>
    </source>
</reference>
<sequence>MKTNFFSSVRLVKVAFMRFVALFPLVLINVLLLGSHSAFATLITAYVSGNDCAGYFNDYSGTYEGTTYNGTNGFDACQIFYGTGNDLVLISPVIAKFDGSLSDPTISVSNQFSSVDGTEWTFSDSNLDGDLDTWVYIRGDDDPAIRYWSAKAGNGFNLFWVDNIGSCDSANYVGMEGISLDCLNAADFMDSGMWETPDSRDLSHIVFYDSKDAVIVPPSEQIIEIPEPNILLLMATGLIFIRLSGRRKTKGTLSLGHN</sequence>
<dbReference type="Proteomes" id="UP000503003">
    <property type="component" value="Chromosome 2"/>
</dbReference>
<dbReference type="Pfam" id="PF07589">
    <property type="entry name" value="PEP-CTERM"/>
    <property type="match status" value="1"/>
</dbReference>
<evidence type="ECO:0000259" key="1">
    <source>
        <dbReference type="Pfam" id="PF07589"/>
    </source>
</evidence>
<dbReference type="KEGG" id="vzi:G5S32_16320"/>
<dbReference type="EMBL" id="CP049332">
    <property type="protein sequence ID" value="QIH43559.1"/>
    <property type="molecule type" value="Genomic_DNA"/>
</dbReference>